<dbReference type="InterPro" id="IPR052164">
    <property type="entry name" value="Anthracycline_SecMetBiosynth"/>
</dbReference>
<evidence type="ECO:0000313" key="3">
    <source>
        <dbReference type="Proteomes" id="UP000186104"/>
    </source>
</evidence>
<dbReference type="PANTHER" id="PTHR33993:SF14">
    <property type="entry name" value="GB|AAF24581.1"/>
    <property type="match status" value="1"/>
</dbReference>
<dbReference type="AlphaFoldDB" id="A0A173LQ17"/>
<dbReference type="PROSITE" id="PS51819">
    <property type="entry name" value="VOC"/>
    <property type="match status" value="2"/>
</dbReference>
<dbReference type="Pfam" id="PF18029">
    <property type="entry name" value="Glyoxalase_6"/>
    <property type="match status" value="1"/>
</dbReference>
<dbReference type="InterPro" id="IPR037523">
    <property type="entry name" value="VOC_core"/>
</dbReference>
<dbReference type="CDD" id="cd07247">
    <property type="entry name" value="SgaA_N_like"/>
    <property type="match status" value="2"/>
</dbReference>
<dbReference type="KEGG" id="dtm:BJL86_2065"/>
<protein>
    <submittedName>
        <fullName evidence="2">27 kDa antigen Cfp30B</fullName>
    </submittedName>
</protein>
<accession>A0A173LQ17</accession>
<evidence type="ECO:0000259" key="1">
    <source>
        <dbReference type="PROSITE" id="PS51819"/>
    </source>
</evidence>
<dbReference type="InterPro" id="IPR029068">
    <property type="entry name" value="Glyas_Bleomycin-R_OHBP_Dase"/>
</dbReference>
<feature type="domain" description="VOC" evidence="1">
    <location>
        <begin position="7"/>
        <end position="126"/>
    </location>
</feature>
<dbReference type="EMBL" id="CP015961">
    <property type="protein sequence ID" value="ANI92832.1"/>
    <property type="molecule type" value="Genomic_DNA"/>
</dbReference>
<reference evidence="2 3" key="1">
    <citation type="submission" date="2016-06" db="EMBL/GenBank/DDBJ databases">
        <title>Complete genome sequence of a saline-alkali tolerant type strain Dietzia timorensis ID05-A0528T.</title>
        <authorList>
            <person name="Wu X."/>
        </authorList>
    </citation>
    <scope>NUCLEOTIDE SEQUENCE [LARGE SCALE GENOMIC DNA]</scope>
    <source>
        <strain evidence="2 3">ID05-A0528</strain>
    </source>
</reference>
<dbReference type="STRING" id="499555.BJL86_2065"/>
<proteinExistence type="predicted"/>
<dbReference type="InterPro" id="IPR041581">
    <property type="entry name" value="Glyoxalase_6"/>
</dbReference>
<evidence type="ECO:0000313" key="2">
    <source>
        <dbReference type="EMBL" id="ANI92832.1"/>
    </source>
</evidence>
<dbReference type="RefSeq" id="WP_067474625.1">
    <property type="nucleotide sequence ID" value="NZ_CP015961.1"/>
</dbReference>
<name>A0A173LQ17_9ACTN</name>
<dbReference type="InterPro" id="IPR004360">
    <property type="entry name" value="Glyas_Fos-R_dOase_dom"/>
</dbReference>
<dbReference type="Pfam" id="PF00903">
    <property type="entry name" value="Glyoxalase"/>
    <property type="match status" value="1"/>
</dbReference>
<sequence>MSNKVGTPVWVDYGSNNFQACTDFYQQLFGWRFEDLGAEFNSYNLVHCGDALVGGLMDVSGMECPTGGPVPSEWGVFLHVEDLAARTAKAKAAGGEVAMEDMAVGDSGTWSLVVDPTGAPISLWQPKELESYDVVGAPGTPVWFELMTKDFDAAVAFYREVFDFDIHMMSDTDEFRYASNGDMENATAGICYAPWLGENDNSYWRVYFGVDGADAAAEKVASLGGKVTDGPEDSPFGRIVTVLDREGATFQLCSMSEATGE</sequence>
<keyword evidence="3" id="KW-1185">Reference proteome</keyword>
<feature type="domain" description="VOC" evidence="1">
    <location>
        <begin position="140"/>
        <end position="255"/>
    </location>
</feature>
<organism evidence="2 3">
    <name type="scientific">Dietzia timorensis</name>
    <dbReference type="NCBI Taxonomy" id="499555"/>
    <lineage>
        <taxon>Bacteria</taxon>
        <taxon>Bacillati</taxon>
        <taxon>Actinomycetota</taxon>
        <taxon>Actinomycetes</taxon>
        <taxon>Mycobacteriales</taxon>
        <taxon>Dietziaceae</taxon>
        <taxon>Dietzia</taxon>
    </lineage>
</organism>
<dbReference type="OrthoDB" id="9793039at2"/>
<dbReference type="PANTHER" id="PTHR33993">
    <property type="entry name" value="GLYOXALASE-RELATED"/>
    <property type="match status" value="1"/>
</dbReference>
<dbReference type="SUPFAM" id="SSF54593">
    <property type="entry name" value="Glyoxalase/Bleomycin resistance protein/Dihydroxybiphenyl dioxygenase"/>
    <property type="match status" value="2"/>
</dbReference>
<gene>
    <name evidence="2" type="ORF">BJL86_2065</name>
</gene>
<dbReference type="Gene3D" id="3.10.180.10">
    <property type="entry name" value="2,3-Dihydroxybiphenyl 1,2-Dioxygenase, domain 1"/>
    <property type="match status" value="2"/>
</dbReference>
<dbReference type="Proteomes" id="UP000186104">
    <property type="component" value="Chromosome"/>
</dbReference>